<dbReference type="PANTHER" id="PTHR16557">
    <property type="entry name" value="ALKYLATED DNA REPAIR PROTEIN ALKB-RELATED"/>
    <property type="match status" value="1"/>
</dbReference>
<dbReference type="GO" id="GO:0005634">
    <property type="term" value="C:nucleus"/>
    <property type="evidence" value="ECO:0007669"/>
    <property type="project" value="TreeGrafter"/>
</dbReference>
<dbReference type="EMBL" id="JANAWD010000263">
    <property type="protein sequence ID" value="KAJ3482651.1"/>
    <property type="molecule type" value="Genomic_DNA"/>
</dbReference>
<dbReference type="Gene3D" id="2.60.120.590">
    <property type="entry name" value="Alpha-ketoglutarate-dependent dioxygenase AlkB-like"/>
    <property type="match status" value="1"/>
</dbReference>
<evidence type="ECO:0000256" key="2">
    <source>
        <dbReference type="ARBA" id="ARBA00022964"/>
    </source>
</evidence>
<feature type="binding site" evidence="5">
    <location>
        <position position="347"/>
    </location>
    <ligand>
        <name>Fe cation</name>
        <dbReference type="ChEBI" id="CHEBI:24875"/>
        <note>catalytic</note>
    </ligand>
</feature>
<dbReference type="GO" id="GO:0046872">
    <property type="term" value="F:metal ion binding"/>
    <property type="evidence" value="ECO:0007669"/>
    <property type="project" value="UniProtKB-KW"/>
</dbReference>
<evidence type="ECO:0000256" key="4">
    <source>
        <dbReference type="ARBA" id="ARBA00023004"/>
    </source>
</evidence>
<evidence type="ECO:0000256" key="1">
    <source>
        <dbReference type="ARBA" id="ARBA00022723"/>
    </source>
</evidence>
<evidence type="ECO:0000313" key="9">
    <source>
        <dbReference type="Proteomes" id="UP001212997"/>
    </source>
</evidence>
<dbReference type="InterPro" id="IPR027450">
    <property type="entry name" value="AlkB-like"/>
</dbReference>
<keyword evidence="4 5" id="KW-0408">Iron</keyword>
<comment type="cofactor">
    <cofactor evidence="5">
        <name>Fe(2+)</name>
        <dbReference type="ChEBI" id="CHEBI:29033"/>
    </cofactor>
    <text evidence="5">Binds 1 Fe(2+) ion per subunit.</text>
</comment>
<dbReference type="GO" id="GO:0051213">
    <property type="term" value="F:dioxygenase activity"/>
    <property type="evidence" value="ECO:0007669"/>
    <property type="project" value="UniProtKB-KW"/>
</dbReference>
<evidence type="ECO:0000256" key="5">
    <source>
        <dbReference type="PIRSR" id="PIRSR604574-2"/>
    </source>
</evidence>
<dbReference type="InterPro" id="IPR037151">
    <property type="entry name" value="AlkB-like_sf"/>
</dbReference>
<feature type="domain" description="Fe2OG dioxygenase" evidence="7">
    <location>
        <begin position="327"/>
        <end position="446"/>
    </location>
</feature>
<comment type="caution">
    <text evidence="8">The sequence shown here is derived from an EMBL/GenBank/DDBJ whole genome shotgun (WGS) entry which is preliminary data.</text>
</comment>
<organism evidence="8 9">
    <name type="scientific">Meripilus lineatus</name>
    <dbReference type="NCBI Taxonomy" id="2056292"/>
    <lineage>
        <taxon>Eukaryota</taxon>
        <taxon>Fungi</taxon>
        <taxon>Dikarya</taxon>
        <taxon>Basidiomycota</taxon>
        <taxon>Agaricomycotina</taxon>
        <taxon>Agaricomycetes</taxon>
        <taxon>Polyporales</taxon>
        <taxon>Meripilaceae</taxon>
        <taxon>Meripilus</taxon>
    </lineage>
</organism>
<dbReference type="PANTHER" id="PTHR16557:SF2">
    <property type="entry name" value="NUCLEIC ACID DIOXYGENASE ALKBH1"/>
    <property type="match status" value="1"/>
</dbReference>
<feature type="compositionally biased region" description="Basic and acidic residues" evidence="6">
    <location>
        <begin position="1"/>
        <end position="11"/>
    </location>
</feature>
<dbReference type="GO" id="GO:0005737">
    <property type="term" value="C:cytoplasm"/>
    <property type="evidence" value="ECO:0007669"/>
    <property type="project" value="TreeGrafter"/>
</dbReference>
<protein>
    <recommendedName>
        <fullName evidence="7">Fe2OG dioxygenase domain-containing protein</fullName>
    </recommendedName>
</protein>
<evidence type="ECO:0000259" key="7">
    <source>
        <dbReference type="PROSITE" id="PS51471"/>
    </source>
</evidence>
<feature type="region of interest" description="Disordered" evidence="6">
    <location>
        <begin position="1"/>
        <end position="21"/>
    </location>
</feature>
<sequence length="459" mass="51695">MASACTHDDAHNTTSPTYKKAKKRYLKTIGNRPQNQESDWTPFRAAEKKFKARFPPPDLSRVLDLAVYDDSRATELARGGWGGAIDCVEHRAIPLLSSANATKSVSKVAFTFPSVPGLIEQDFFAQNPIDTLRLPGLVLLPGYLSHQDQRDLVRWSLRDHARYPNETNLDTHYLIPETGLWDAYLHALQDVSHPDELQPKASSIPIETVPVEKPGPRQLISNEAADKNNYLELSSTAKLPPPPSLTVKPASPISLLPKLRWANIGWYYHWSSKQYDFARGKIEVSEVIKGVCQRAVGSVDWEEVYRDDQSDWGPDGPGWKDWQETYEPDAGIVNFYQTKDTLMAHVDRSEVCATSPLVSISLGCAAIFLIGGDTRDTEPIPILLRSGDVVIMSGPGCRRAYHGVPRILENTLPPHFDVLDEDPQDWKFYQEYLRTTRVNINVRQVFPKDFDPQFESEGQ</sequence>
<reference evidence="8" key="1">
    <citation type="submission" date="2022-07" db="EMBL/GenBank/DDBJ databases">
        <title>Genome Sequence of Physisporinus lineatus.</title>
        <authorList>
            <person name="Buettner E."/>
        </authorList>
    </citation>
    <scope>NUCLEOTIDE SEQUENCE</scope>
    <source>
        <strain evidence="8">VT162</strain>
    </source>
</reference>
<dbReference type="Pfam" id="PF13532">
    <property type="entry name" value="2OG-FeII_Oxy_2"/>
    <property type="match status" value="1"/>
</dbReference>
<name>A0AAD5V2I2_9APHY</name>
<keyword evidence="2" id="KW-0223">Dioxygenase</keyword>
<accession>A0AAD5V2I2</accession>
<keyword evidence="1 5" id="KW-0479">Metal-binding</keyword>
<dbReference type="InterPro" id="IPR005123">
    <property type="entry name" value="Oxoglu/Fe-dep_dioxygenase_dom"/>
</dbReference>
<gene>
    <name evidence="8" type="ORF">NLI96_g6826</name>
</gene>
<dbReference type="InterPro" id="IPR004574">
    <property type="entry name" value="Alkb"/>
</dbReference>
<dbReference type="PROSITE" id="PS51471">
    <property type="entry name" value="FE2OG_OXY"/>
    <property type="match status" value="1"/>
</dbReference>
<proteinExistence type="predicted"/>
<keyword evidence="9" id="KW-1185">Reference proteome</keyword>
<evidence type="ECO:0000256" key="3">
    <source>
        <dbReference type="ARBA" id="ARBA00023002"/>
    </source>
</evidence>
<feature type="binding site" evidence="5">
    <location>
        <position position="345"/>
    </location>
    <ligand>
        <name>Fe cation</name>
        <dbReference type="ChEBI" id="CHEBI:24875"/>
        <note>catalytic</note>
    </ligand>
</feature>
<evidence type="ECO:0000313" key="8">
    <source>
        <dbReference type="EMBL" id="KAJ3482651.1"/>
    </source>
</evidence>
<evidence type="ECO:0000256" key="6">
    <source>
        <dbReference type="SAM" id="MobiDB-lite"/>
    </source>
</evidence>
<dbReference type="SUPFAM" id="SSF51197">
    <property type="entry name" value="Clavaminate synthase-like"/>
    <property type="match status" value="1"/>
</dbReference>
<feature type="binding site" evidence="5">
    <location>
        <position position="402"/>
    </location>
    <ligand>
        <name>Fe cation</name>
        <dbReference type="ChEBI" id="CHEBI:24875"/>
        <note>catalytic</note>
    </ligand>
</feature>
<dbReference type="Proteomes" id="UP001212997">
    <property type="component" value="Unassembled WGS sequence"/>
</dbReference>
<dbReference type="AlphaFoldDB" id="A0AAD5V2I2"/>
<keyword evidence="3" id="KW-0560">Oxidoreductase</keyword>